<dbReference type="Pfam" id="PF12397">
    <property type="entry name" value="U3snoRNP10"/>
    <property type="match status" value="1"/>
</dbReference>
<dbReference type="GO" id="GO:0045943">
    <property type="term" value="P:positive regulation of transcription by RNA polymerase I"/>
    <property type="evidence" value="ECO:0007669"/>
    <property type="project" value="TreeGrafter"/>
</dbReference>
<feature type="repeat" description="HEAT" evidence="8">
    <location>
        <begin position="864"/>
        <end position="901"/>
    </location>
</feature>
<dbReference type="SMART" id="SM01036">
    <property type="entry name" value="BP28CT"/>
    <property type="match status" value="1"/>
</dbReference>
<keyword evidence="7 9" id="KW-0687">Ribonucleoprotein</keyword>
<dbReference type="GO" id="GO:0032040">
    <property type="term" value="C:small-subunit processome"/>
    <property type="evidence" value="ECO:0007669"/>
    <property type="project" value="TreeGrafter"/>
</dbReference>
<proteinExistence type="inferred from homology"/>
<comment type="similarity">
    <text evidence="2 9">Belongs to the HEATR1/UTP10 family.</text>
</comment>
<evidence type="ECO:0000256" key="1">
    <source>
        <dbReference type="ARBA" id="ARBA00004604"/>
    </source>
</evidence>
<organism evidence="11 12">
    <name type="scientific">Paramarasmius palmivorus</name>
    <dbReference type="NCBI Taxonomy" id="297713"/>
    <lineage>
        <taxon>Eukaryota</taxon>
        <taxon>Fungi</taxon>
        <taxon>Dikarya</taxon>
        <taxon>Basidiomycota</taxon>
        <taxon>Agaricomycotina</taxon>
        <taxon>Agaricomycetes</taxon>
        <taxon>Agaricomycetidae</taxon>
        <taxon>Agaricales</taxon>
        <taxon>Marasmiineae</taxon>
        <taxon>Marasmiaceae</taxon>
        <taxon>Paramarasmius</taxon>
    </lineage>
</organism>
<dbReference type="GO" id="GO:0034455">
    <property type="term" value="C:t-UTP complex"/>
    <property type="evidence" value="ECO:0007669"/>
    <property type="project" value="TreeGrafter"/>
</dbReference>
<comment type="subcellular location">
    <subcellularLocation>
        <location evidence="1 9">Nucleus</location>
        <location evidence="1 9">Nucleolus</location>
    </subcellularLocation>
</comment>
<dbReference type="Pfam" id="PF08146">
    <property type="entry name" value="BP28CT"/>
    <property type="match status" value="1"/>
</dbReference>
<dbReference type="SUPFAM" id="SSF48371">
    <property type="entry name" value="ARM repeat"/>
    <property type="match status" value="2"/>
</dbReference>
<evidence type="ECO:0000256" key="3">
    <source>
        <dbReference type="ARBA" id="ARBA00015399"/>
    </source>
</evidence>
<evidence type="ECO:0000256" key="6">
    <source>
        <dbReference type="ARBA" id="ARBA00023242"/>
    </source>
</evidence>
<dbReference type="GO" id="GO:0030686">
    <property type="term" value="C:90S preribosome"/>
    <property type="evidence" value="ECO:0007669"/>
    <property type="project" value="TreeGrafter"/>
</dbReference>
<dbReference type="PANTHER" id="PTHR13457:SF1">
    <property type="entry name" value="HEAT REPEAT-CONTAINING PROTEIN 1"/>
    <property type="match status" value="1"/>
</dbReference>
<dbReference type="PROSITE" id="PS50077">
    <property type="entry name" value="HEAT_REPEAT"/>
    <property type="match status" value="1"/>
</dbReference>
<keyword evidence="5 9" id="KW-0698">rRNA processing</keyword>
<keyword evidence="12" id="KW-1185">Reference proteome</keyword>
<name>A0AAW0D3D4_9AGAR</name>
<dbReference type="Proteomes" id="UP001383192">
    <property type="component" value="Unassembled WGS sequence"/>
</dbReference>
<keyword evidence="6 9" id="KW-0539">Nucleus</keyword>
<evidence type="ECO:0000313" key="11">
    <source>
        <dbReference type="EMBL" id="KAK7045474.1"/>
    </source>
</evidence>
<evidence type="ECO:0000256" key="7">
    <source>
        <dbReference type="ARBA" id="ARBA00023274"/>
    </source>
</evidence>
<evidence type="ECO:0000259" key="10">
    <source>
        <dbReference type="SMART" id="SM01036"/>
    </source>
</evidence>
<comment type="caution">
    <text evidence="11">The sequence shown here is derived from an EMBL/GenBank/DDBJ whole genome shotgun (WGS) entry which is preliminary data.</text>
</comment>
<dbReference type="InterPro" id="IPR016024">
    <property type="entry name" value="ARM-type_fold"/>
</dbReference>
<keyword evidence="4 9" id="KW-0690">Ribosome biogenesis</keyword>
<comment type="function">
    <text evidence="9">Involved in nucleolar processing of pre-18S ribosomal RNA.</text>
</comment>
<dbReference type="InterPro" id="IPR012954">
    <property type="entry name" value="BP28_C_dom"/>
</dbReference>
<feature type="domain" description="BP28 C-terminal" evidence="10">
    <location>
        <begin position="1750"/>
        <end position="1887"/>
    </location>
</feature>
<dbReference type="Gene3D" id="1.25.10.10">
    <property type="entry name" value="Leucine-rich Repeat Variant"/>
    <property type="match status" value="2"/>
</dbReference>
<dbReference type="GO" id="GO:0030515">
    <property type="term" value="F:snoRNA binding"/>
    <property type="evidence" value="ECO:0007669"/>
    <property type="project" value="TreeGrafter"/>
</dbReference>
<dbReference type="GO" id="GO:0000462">
    <property type="term" value="P:maturation of SSU-rRNA from tricistronic rRNA transcript (SSU-rRNA, 5.8S rRNA, LSU-rRNA)"/>
    <property type="evidence" value="ECO:0007669"/>
    <property type="project" value="TreeGrafter"/>
</dbReference>
<evidence type="ECO:0000256" key="8">
    <source>
        <dbReference type="PROSITE-ProRule" id="PRU00103"/>
    </source>
</evidence>
<evidence type="ECO:0000313" key="12">
    <source>
        <dbReference type="Proteomes" id="UP001383192"/>
    </source>
</evidence>
<evidence type="ECO:0000256" key="2">
    <source>
        <dbReference type="ARBA" id="ARBA00010559"/>
    </source>
</evidence>
<evidence type="ECO:0000256" key="9">
    <source>
        <dbReference type="RuleBase" id="RU367065"/>
    </source>
</evidence>
<dbReference type="InterPro" id="IPR022125">
    <property type="entry name" value="U3snoRNP10_N"/>
</dbReference>
<dbReference type="InterPro" id="IPR021133">
    <property type="entry name" value="HEAT_type_2"/>
</dbReference>
<accession>A0AAW0D3D4</accession>
<gene>
    <name evidence="11" type="primary">UTP10</name>
    <name evidence="11" type="ORF">VNI00_007727</name>
</gene>
<evidence type="ECO:0000256" key="4">
    <source>
        <dbReference type="ARBA" id="ARBA00022517"/>
    </source>
</evidence>
<protein>
    <recommendedName>
        <fullName evidence="3 9">U3 small nucleolar RNA-associated protein 10</fullName>
    </recommendedName>
</protein>
<dbReference type="PANTHER" id="PTHR13457">
    <property type="entry name" value="BAP28"/>
    <property type="match status" value="1"/>
</dbReference>
<reference evidence="11 12" key="1">
    <citation type="submission" date="2024-01" db="EMBL/GenBank/DDBJ databases">
        <title>A draft genome for a cacao thread blight-causing isolate of Paramarasmius palmivorus.</title>
        <authorList>
            <person name="Baruah I.K."/>
            <person name="Bukari Y."/>
            <person name="Amoako-Attah I."/>
            <person name="Meinhardt L.W."/>
            <person name="Bailey B.A."/>
            <person name="Cohen S.P."/>
        </authorList>
    </citation>
    <scope>NUCLEOTIDE SEQUENCE [LARGE SCALE GENOMIC DNA]</scope>
    <source>
        <strain evidence="11 12">GH-12</strain>
    </source>
</reference>
<dbReference type="EMBL" id="JAYKXP010000025">
    <property type="protein sequence ID" value="KAK7045474.1"/>
    <property type="molecule type" value="Genomic_DNA"/>
</dbReference>
<sequence length="2033" mass="223635">MVSSLAAQLAQNASLNTSLLVDRTRRKPTESYLFTGKDADQYDLDSLYALAVNGFLQLQSLNPSLAAYEDALFSNAAKATDRTLLTAEAIAELDASISSCLQALGPYLLDAPTGKVLEWLVRRFRINEFNVEAILALFLPYHETPHFAKMNTILHIKPNTTWSFLLPFKSAAQSVPRIALVSEMTKNTVAARFIASLLPKAIEEERAHRTLIAFNAATLHDFIMQSKSLDEGTLAYLLPALIEPLGTESPKEAILGSYVLIAALSHKCSLTPAALKAFLVAMISRAHQVGVTPLVNALISVCEPQEVLDELPSGTVKAFLRVKNVEQEVREALGWEGSEKFILPMLGSVVRRLKDDSTTDFVETLITTPNVHQDILRRLTALLLERAVAPEPLAPANRLLHDILQRHPTAYRAVVDELSQREDEALKVNIEQLTITLTMGYTTPKSTSESIDAIVASSNADEKLRVNAVKTLLEKVSDADPSEVDALHSAILSRIQDTNQAVLEALYATNPSALLKIALKNSQLYIENLNTTLSSTAKPKRAILKLHLGFLADQFLSKTDSDKDISDAFHRVFFPFLLYSKPRQHTADLVWDILGQWLGRLKGSVVVGELLNGCDEVRKGLCEDDQNDGDAAERMVKLNALLTAKIAENILSSNMFSEHLTELVKKLQDSNAHVRIFGYFIAKALLSRMSGQHQVDAAQLVLDTLNGEQITSVDDSDDDVLEIVENAGRNIIGKPNGRNSMSWVQLSVLKTIAEIVQPDGVVVDFITSLPKRHSDDRGYRYTKLMRNVYRLSNSLGPNLKKCLLSTLFVTLKSDALLFFAGVWLSDSREKDSSALKRLALNHAQTFLEAAAEDNENAGVDFQTVVPSILVVLRDHNADVRKAAVALLGLIKKTTAEKKFGTVYAFDLVYGSSENPIQYLSQDELRKYMSALIDHVEHFLYDPDYIRVFHTDHLSKARGDSKKETSYKHNVLCYLLAHVNAMTQPSAQYALLDTVGDISDKAKAETLLPTIETLVSDSTVEVMSQIYGSYVNDIARLVAFSFDLSISQELNEKPKLWEIFLALTRASVTSGLISSVRSTITDKLKSGLFSKLKREKKVELCLALVEQSIDEDTTVHTYVKSLLSSILDEAVVITQLLDALRSGILDGGSRAIKRAKVDDAPDDVMLRLGLVAEVLGSMQLPGSFDLISHLLETLSKVMQSTNAIRADAIFIEQSLMSAVDNAAGKVKEIPNLAPNAIRLDVLVELIRTNLARLAPESVLHNIMPVFTFMGSNIFHRDDAYSFAVVQKASRSTVNWFTKLIQLMPDRGQHCASHGFVIEAKSYFSPGALHRFEGLSSFFAHLVDVLGPADFLAPICLLLIEKSTNKIIRQNAEEVLSVLALPISLLHHYSPSLQISALVEMIRESERLADRASGDTSQATLLDDSLSEEHSLSPSVVYRRRSQAIITFSAYSAKSFPSEMITEDGGTLSDLVALLISLATKKGGSHPEAGIDDVNKTARFAMDKLLSVVSATDYIAAVLSMLSSGDQLVQTGALDLLSSRLPRVSGTVRQAATTSVTQIIETVKKLFSQNPPKSFSISAFNAIRAVGMTMNAGEESCVTSLVPTMLVATRDRALAVAAMSALASLPEKLGPRFIPFFRDTVTQAVAGLRSGEDVLIRQSASLLQGLLVSIPTFWSANEICQVFKVFLDFSAQTQQLHADVVSLVKAITKKSPAKVLLPAVCDMWMGVGTVPQTDALKGYLDILKRSIRNAARATVQENLKQLFNVFVGAFEVIKSQDVTKGNAKEQAISAFIELVIKLNEPTFRPLFRRLHDWSFVGDNDLARKVTFCQLYSGLLDYFKNLMNPYMAMLMTPLLGILKDYINSETDSRELLVAVLETLGKSISCDDGGFWRDEKLRQLTPSLISLIPVCVRLDVTEAKVLLRETLSSAVEHVTDDTLLKSVNLDILMHTRSEDAGTRIFALSVSESLWKTHGGKLLGKYPNNESNIIHLTRRPGFVAETATFIAECCEDEHDTVARESFKLKDAVESVAGSINGI</sequence>
<dbReference type="InterPro" id="IPR040191">
    <property type="entry name" value="UTP10"/>
</dbReference>
<dbReference type="InterPro" id="IPR011989">
    <property type="entry name" value="ARM-like"/>
</dbReference>
<comment type="subunit">
    <text evidence="9">Component of the ribosomal small subunit (SSU) processome.</text>
</comment>
<evidence type="ECO:0000256" key="5">
    <source>
        <dbReference type="ARBA" id="ARBA00022552"/>
    </source>
</evidence>